<accession>A0A3R7JXY7</accession>
<dbReference type="STRING" id="79923.A0A3R7JXY7"/>
<dbReference type="OrthoDB" id="6275174at2759"/>
<evidence type="ECO:0000313" key="3">
    <source>
        <dbReference type="Proteomes" id="UP000286415"/>
    </source>
</evidence>
<sequence length="99" mass="11098">MTWENVPSLLRKSVASVTMPVHQIRRTHLSAAIPQRVTGHPCRNGPAKSMRYDLSHFPADFTSSNCSSDAEEWPSVRNYISDNPADEADPKTEQFRLTG</sequence>
<dbReference type="EMBL" id="NIRI02000042">
    <property type="protein sequence ID" value="KAG5450263.1"/>
    <property type="molecule type" value="Genomic_DNA"/>
</dbReference>
<name>A0A3R7JXY7_CLOSI</name>
<dbReference type="InParanoid" id="A0A3R7JXY7"/>
<evidence type="ECO:0000256" key="1">
    <source>
        <dbReference type="SAM" id="MobiDB-lite"/>
    </source>
</evidence>
<gene>
    <name evidence="2" type="ORF">CSKR_112669</name>
</gene>
<protein>
    <submittedName>
        <fullName evidence="2">Uncharacterized protein</fullName>
    </submittedName>
</protein>
<keyword evidence="3" id="KW-1185">Reference proteome</keyword>
<proteinExistence type="predicted"/>
<dbReference type="AlphaFoldDB" id="A0A3R7JXY7"/>
<feature type="compositionally biased region" description="Basic and acidic residues" evidence="1">
    <location>
        <begin position="88"/>
        <end position="99"/>
    </location>
</feature>
<reference evidence="2 3" key="2">
    <citation type="journal article" date="2021" name="Genomics">
        <title>High-quality reference genome for Clonorchis sinensis.</title>
        <authorList>
            <person name="Young N.D."/>
            <person name="Stroehlein A.J."/>
            <person name="Kinkar L."/>
            <person name="Wang T."/>
            <person name="Sohn W.M."/>
            <person name="Chang B.C.H."/>
            <person name="Kaur P."/>
            <person name="Weisz D."/>
            <person name="Dudchenko O."/>
            <person name="Aiden E.L."/>
            <person name="Korhonen P.K."/>
            <person name="Gasser R.B."/>
        </authorList>
    </citation>
    <scope>NUCLEOTIDE SEQUENCE [LARGE SCALE GENOMIC DNA]</scope>
    <source>
        <strain evidence="2">Cs-k2</strain>
    </source>
</reference>
<feature type="region of interest" description="Disordered" evidence="1">
    <location>
        <begin position="80"/>
        <end position="99"/>
    </location>
</feature>
<dbReference type="Proteomes" id="UP000286415">
    <property type="component" value="Unassembled WGS sequence"/>
</dbReference>
<comment type="caution">
    <text evidence="2">The sequence shown here is derived from an EMBL/GenBank/DDBJ whole genome shotgun (WGS) entry which is preliminary data.</text>
</comment>
<organism evidence="2 3">
    <name type="scientific">Clonorchis sinensis</name>
    <name type="common">Chinese liver fluke</name>
    <dbReference type="NCBI Taxonomy" id="79923"/>
    <lineage>
        <taxon>Eukaryota</taxon>
        <taxon>Metazoa</taxon>
        <taxon>Spiralia</taxon>
        <taxon>Lophotrochozoa</taxon>
        <taxon>Platyhelminthes</taxon>
        <taxon>Trematoda</taxon>
        <taxon>Digenea</taxon>
        <taxon>Opisthorchiida</taxon>
        <taxon>Opisthorchiata</taxon>
        <taxon>Opisthorchiidae</taxon>
        <taxon>Clonorchis</taxon>
    </lineage>
</organism>
<reference evidence="2 3" key="1">
    <citation type="journal article" date="2018" name="Biotechnol. Adv.">
        <title>Improved genomic resources and new bioinformatic workflow for the carcinogenic parasite Clonorchis sinensis: Biotechnological implications.</title>
        <authorList>
            <person name="Wang D."/>
            <person name="Korhonen P.K."/>
            <person name="Gasser R.B."/>
            <person name="Young N.D."/>
        </authorList>
    </citation>
    <scope>NUCLEOTIDE SEQUENCE [LARGE SCALE GENOMIC DNA]</scope>
    <source>
        <strain evidence="2">Cs-k2</strain>
    </source>
</reference>
<evidence type="ECO:0000313" key="2">
    <source>
        <dbReference type="EMBL" id="KAG5450263.1"/>
    </source>
</evidence>